<dbReference type="PANTHER" id="PTHR40130">
    <property type="entry name" value="EXPRESSED PROTEIN"/>
    <property type="match status" value="1"/>
</dbReference>
<feature type="region of interest" description="Disordered" evidence="1">
    <location>
        <begin position="445"/>
        <end position="477"/>
    </location>
</feature>
<dbReference type="SUPFAM" id="SSF140361">
    <property type="entry name" value="MIT domain-like"/>
    <property type="match status" value="1"/>
</dbReference>
<organism evidence="2 3">
    <name type="scientific">Polychaeton citri CBS 116435</name>
    <dbReference type="NCBI Taxonomy" id="1314669"/>
    <lineage>
        <taxon>Eukaryota</taxon>
        <taxon>Fungi</taxon>
        <taxon>Dikarya</taxon>
        <taxon>Ascomycota</taxon>
        <taxon>Pezizomycotina</taxon>
        <taxon>Dothideomycetes</taxon>
        <taxon>Dothideomycetidae</taxon>
        <taxon>Capnodiales</taxon>
        <taxon>Capnodiaceae</taxon>
        <taxon>Polychaeton</taxon>
    </lineage>
</organism>
<dbReference type="AlphaFoldDB" id="A0A9P4UKG8"/>
<dbReference type="PANTHER" id="PTHR40130:SF1">
    <property type="entry name" value="SPINDLE POLE BODY-ASSOCIATED PROTEIN CUT12 DOMAIN-CONTAINING PROTEIN"/>
    <property type="match status" value="1"/>
</dbReference>
<sequence length="477" mass="52563">MAENSPLSAAHTHARKAASETKQVNWKQAAEEHQRAAVEFARASRSTNDSEALRILSLLEEQHKKLATLIKAEEAPKEAALNIPKNASATSLNALKVDPPSVQASANPTSSAIAAVRLERQARDSSPSLARDIASRRGIPTPIRSHPSAAAQARARPVSPESTRREKPMTHGSIPPSVVDSQALLKKTKILEKPEDDEGFSKFYSSITTGTMSKLSSVLAYAGLPLTQEDKIQESNPGQKPSKTVKANNDPDVSRLFSKAALDAIEESHRQQGSHGNFFGPAESFYVVQKGGGTFSYADIAKAHQQQQQQLAGIDEEDEEAFVDAREVPGPGSPKHNRRASIQQRSSFGKSRTSEELELENTTLKTTLEQLAHRLTDFERHAQDANMEALNQSILSMRSGAHNDDGSRERLRILEQQIESQIAERQKQDALIAKQREQIKKYHAKWEEVKNSARERRKKEKERTNEDGASETPTASV</sequence>
<feature type="compositionally biased region" description="Basic and acidic residues" evidence="1">
    <location>
        <begin position="445"/>
        <end position="454"/>
    </location>
</feature>
<feature type="region of interest" description="Disordered" evidence="1">
    <location>
        <begin position="119"/>
        <end position="177"/>
    </location>
</feature>
<feature type="compositionally biased region" description="Polar residues" evidence="1">
    <location>
        <begin position="234"/>
        <end position="247"/>
    </location>
</feature>
<proteinExistence type="predicted"/>
<feature type="region of interest" description="Disordered" evidence="1">
    <location>
        <begin position="326"/>
        <end position="359"/>
    </location>
</feature>
<comment type="caution">
    <text evidence="2">The sequence shown here is derived from an EMBL/GenBank/DDBJ whole genome shotgun (WGS) entry which is preliminary data.</text>
</comment>
<dbReference type="EMBL" id="MU003862">
    <property type="protein sequence ID" value="KAF2716773.1"/>
    <property type="molecule type" value="Genomic_DNA"/>
</dbReference>
<feature type="region of interest" description="Disordered" evidence="1">
    <location>
        <begin position="232"/>
        <end position="251"/>
    </location>
</feature>
<protein>
    <submittedName>
        <fullName evidence="2">Uncharacterized protein</fullName>
    </submittedName>
</protein>
<evidence type="ECO:0000313" key="3">
    <source>
        <dbReference type="Proteomes" id="UP000799441"/>
    </source>
</evidence>
<gene>
    <name evidence="2" type="ORF">K431DRAFT_278254</name>
</gene>
<evidence type="ECO:0000313" key="2">
    <source>
        <dbReference type="EMBL" id="KAF2716773.1"/>
    </source>
</evidence>
<feature type="compositionally biased region" description="Polar residues" evidence="1">
    <location>
        <begin position="340"/>
        <end position="351"/>
    </location>
</feature>
<dbReference type="OrthoDB" id="3197614at2759"/>
<dbReference type="Proteomes" id="UP000799441">
    <property type="component" value="Unassembled WGS sequence"/>
</dbReference>
<keyword evidence="3" id="KW-1185">Reference proteome</keyword>
<feature type="region of interest" description="Disordered" evidence="1">
    <location>
        <begin position="1"/>
        <end position="30"/>
    </location>
</feature>
<reference evidence="2" key="1">
    <citation type="journal article" date="2020" name="Stud. Mycol.">
        <title>101 Dothideomycetes genomes: a test case for predicting lifestyles and emergence of pathogens.</title>
        <authorList>
            <person name="Haridas S."/>
            <person name="Albert R."/>
            <person name="Binder M."/>
            <person name="Bloem J."/>
            <person name="Labutti K."/>
            <person name="Salamov A."/>
            <person name="Andreopoulos B."/>
            <person name="Baker S."/>
            <person name="Barry K."/>
            <person name="Bills G."/>
            <person name="Bluhm B."/>
            <person name="Cannon C."/>
            <person name="Castanera R."/>
            <person name="Culley D."/>
            <person name="Daum C."/>
            <person name="Ezra D."/>
            <person name="Gonzalez J."/>
            <person name="Henrissat B."/>
            <person name="Kuo A."/>
            <person name="Liang C."/>
            <person name="Lipzen A."/>
            <person name="Lutzoni F."/>
            <person name="Magnuson J."/>
            <person name="Mondo S."/>
            <person name="Nolan M."/>
            <person name="Ohm R."/>
            <person name="Pangilinan J."/>
            <person name="Park H.-J."/>
            <person name="Ramirez L."/>
            <person name="Alfaro M."/>
            <person name="Sun H."/>
            <person name="Tritt A."/>
            <person name="Yoshinaga Y."/>
            <person name="Zwiers L.-H."/>
            <person name="Turgeon B."/>
            <person name="Goodwin S."/>
            <person name="Spatafora J."/>
            <person name="Crous P."/>
            <person name="Grigoriev I."/>
        </authorList>
    </citation>
    <scope>NUCLEOTIDE SEQUENCE</scope>
    <source>
        <strain evidence="2">CBS 116435</strain>
    </source>
</reference>
<accession>A0A9P4UKG8</accession>
<name>A0A9P4UKG8_9PEZI</name>
<dbReference type="Gene3D" id="1.20.58.80">
    <property type="entry name" value="Phosphotransferase system, lactose/cellobiose-type IIA subunit"/>
    <property type="match status" value="1"/>
</dbReference>
<evidence type="ECO:0000256" key="1">
    <source>
        <dbReference type="SAM" id="MobiDB-lite"/>
    </source>
</evidence>